<dbReference type="AlphaFoldDB" id="A0A7W8LLB1"/>
<evidence type="ECO:0008006" key="4">
    <source>
        <dbReference type="Google" id="ProtNLM"/>
    </source>
</evidence>
<reference evidence="2 3" key="1">
    <citation type="submission" date="2020-08" db="EMBL/GenBank/DDBJ databases">
        <title>Genomic Encyclopedia of Type Strains, Phase IV (KMG-IV): sequencing the most valuable type-strain genomes for metagenomic binning, comparative biology and taxonomic classification.</title>
        <authorList>
            <person name="Goeker M."/>
        </authorList>
    </citation>
    <scope>NUCLEOTIDE SEQUENCE [LARGE SCALE GENOMIC DNA]</scope>
    <source>
        <strain evidence="2 3">DSM 103462</strain>
    </source>
</reference>
<dbReference type="PROSITE" id="PS51257">
    <property type="entry name" value="PROKAR_LIPOPROTEIN"/>
    <property type="match status" value="1"/>
</dbReference>
<gene>
    <name evidence="2" type="ORF">HNP76_000510</name>
</gene>
<keyword evidence="3" id="KW-1185">Reference proteome</keyword>
<dbReference type="EMBL" id="JACHFQ010000001">
    <property type="protein sequence ID" value="MBB5225170.1"/>
    <property type="molecule type" value="Genomic_DNA"/>
</dbReference>
<dbReference type="RefSeq" id="WP_184657154.1">
    <property type="nucleotide sequence ID" value="NZ_JACHFQ010000001.1"/>
</dbReference>
<feature type="chain" id="PRO_5030949974" description="Lipoprotein" evidence="1">
    <location>
        <begin position="23"/>
        <end position="1091"/>
    </location>
</feature>
<sequence length="1091" mass="116600">MKKLLRLISVATMLLAATSFMACSSDDDDDSGARSASEHARGAIVGVVLDNRGEPVEGATVTLGNKTASTNRGGEFILENVDVNDPTVKAVQTTASTSGTLVPATSTNVPTTGTTYAYTLTVTKNDYISALIKGVYVSSAENIGGIEDARLSALKDQYATILNSYATAVGTGSIVASATGDGYGATIKDNEDKSATMTTVANALKEIQKLYSELGTTYSSTWAEGTLIPLNASLSGKLKLNPSPATAEVFSETTYPAPKDTVVTVTYKSADSNAPYTFDSKTDAEGNFKFEKLPSGVPLSINVEGFTAKAGEVEAYFSTDVGLSTYRSNAAELLNNGSYNDSTATSAATIKIDGNSLNVAGVDIMLFAQLEKIWVKETNLIKNNSAALISVKTPLEFTFNKAIQRVDIAGSGFQDVKDENYVVTIDSTDAKKVTITPKDGIWTPKAAGNQTTDAKAGEVRLSVLAADGTKELLNDKFTAYFDTTIYVEISDSSKDDVELGLTQPVKLTFSKPMTTASVVAYETYSSKKLTNAFSKSWNEGKTELTLTPTTFWDTVSDADGKVVFTVKGLAQDLTDDVKYWKNNVEVDTTGTEPKNVGLIAYFDNKIDVTVAKVDDKSFTLTFSKAIKALTKDDIATAVTVTHATTKAGLATSTAAVTDFEAKFNDTNTVLTISAKNNDFANTGYYRVTLGEAVVGKTGETKFRAAGTTNILTTKNFDTDFTVGPEKFAETAVEIVTELPAGAEQSRAAFVTAEKYLKLTFNKAVRSSKLLVYDKSSTSYKDVNNYVADKSVYLALNKLSDESELKVQGTVTAVDGATKTWEVGKELETGYALSKLTYKMVSTSLYKETVSIAAGQNDAKVEKIQPTDSITFTFDQDVSTAKWTAELYDSDKVGSNDLTQTSYAVTATAAGKVVTVALTEASKKLDFGKTYYLSLKATKGNDVDTVVLFNTDKATAADFANLVSDPTASLSTKILKKAVGEHNYIKIETVGYYVVPAGDKSATTKFDDFKKSISSPIVIEFTQDITGFTAVLANKDTSSGTPYFYSWKKVADVDASKTYASTAVVDGKKLTITPKYAFTSAAVVVPYVFNVV</sequence>
<evidence type="ECO:0000313" key="2">
    <source>
        <dbReference type="EMBL" id="MBB5225170.1"/>
    </source>
</evidence>
<dbReference type="Proteomes" id="UP000518887">
    <property type="component" value="Unassembled WGS sequence"/>
</dbReference>
<dbReference type="InterPro" id="IPR008969">
    <property type="entry name" value="CarboxyPept-like_regulatory"/>
</dbReference>
<evidence type="ECO:0000313" key="3">
    <source>
        <dbReference type="Proteomes" id="UP000518887"/>
    </source>
</evidence>
<keyword evidence="1" id="KW-0732">Signal</keyword>
<protein>
    <recommendedName>
        <fullName evidence="4">Lipoprotein</fullName>
    </recommendedName>
</protein>
<accession>A0A7W8LLB1</accession>
<feature type="signal peptide" evidence="1">
    <location>
        <begin position="1"/>
        <end position="22"/>
    </location>
</feature>
<comment type="caution">
    <text evidence="2">The sequence shown here is derived from an EMBL/GenBank/DDBJ whole genome shotgun (WGS) entry which is preliminary data.</text>
</comment>
<evidence type="ECO:0000256" key="1">
    <source>
        <dbReference type="SAM" id="SignalP"/>
    </source>
</evidence>
<organism evidence="2 3">
    <name type="scientific">Treponema ruminis</name>
    <dbReference type="NCBI Taxonomy" id="744515"/>
    <lineage>
        <taxon>Bacteria</taxon>
        <taxon>Pseudomonadati</taxon>
        <taxon>Spirochaetota</taxon>
        <taxon>Spirochaetia</taxon>
        <taxon>Spirochaetales</taxon>
        <taxon>Treponemataceae</taxon>
        <taxon>Treponema</taxon>
    </lineage>
</organism>
<name>A0A7W8LLB1_9SPIR</name>
<proteinExistence type="predicted"/>
<dbReference type="SUPFAM" id="SSF49464">
    <property type="entry name" value="Carboxypeptidase regulatory domain-like"/>
    <property type="match status" value="1"/>
</dbReference>